<dbReference type="AlphaFoldDB" id="A0A370FQ99"/>
<dbReference type="EMBL" id="QQAV01000001">
    <property type="protein sequence ID" value="RDI29463.1"/>
    <property type="molecule type" value="Genomic_DNA"/>
</dbReference>
<evidence type="ECO:0000313" key="1">
    <source>
        <dbReference type="EMBL" id="RDI29463.1"/>
    </source>
</evidence>
<dbReference type="Proteomes" id="UP000255265">
    <property type="component" value="Unassembled WGS sequence"/>
</dbReference>
<sequence length="113" mass="13282">MLNVTAILAGLLFFSYLYWHEEKLRSLRESCIWSVSPDAQFRALYCWNSLHVYDAKSGELLAVRTWEDVREFDAAWKNVEWQDGQAMISGNARLNIRLPPSIWDRLSAKIFER</sequence>
<proteinExistence type="predicted"/>
<name>A0A370FQ99_9BURK</name>
<reference evidence="1 2" key="1">
    <citation type="submission" date="2018-07" db="EMBL/GenBank/DDBJ databases">
        <title>Genomic Encyclopedia of Type Strains, Phase IV (KMG-IV): sequencing the most valuable type-strain genomes for metagenomic binning, comparative biology and taxonomic classification.</title>
        <authorList>
            <person name="Goeker M."/>
        </authorList>
    </citation>
    <scope>NUCLEOTIDE SEQUENCE [LARGE SCALE GENOMIC DNA]</scope>
    <source>
        <strain evidence="1 2">DSM 21352</strain>
    </source>
</reference>
<gene>
    <name evidence="1" type="ORF">DFR41_1011219</name>
</gene>
<protein>
    <submittedName>
        <fullName evidence="1">Uncharacterized protein</fullName>
    </submittedName>
</protein>
<accession>A0A370FQ99</accession>
<organism evidence="1 2">
    <name type="scientific">Pseudacidovorax intermedius</name>
    <dbReference type="NCBI Taxonomy" id="433924"/>
    <lineage>
        <taxon>Bacteria</taxon>
        <taxon>Pseudomonadati</taxon>
        <taxon>Pseudomonadota</taxon>
        <taxon>Betaproteobacteria</taxon>
        <taxon>Burkholderiales</taxon>
        <taxon>Comamonadaceae</taxon>
        <taxon>Pseudacidovorax</taxon>
    </lineage>
</organism>
<evidence type="ECO:0000313" key="2">
    <source>
        <dbReference type="Proteomes" id="UP000255265"/>
    </source>
</evidence>
<comment type="caution">
    <text evidence="1">The sequence shown here is derived from an EMBL/GenBank/DDBJ whole genome shotgun (WGS) entry which is preliminary data.</text>
</comment>
<keyword evidence="2" id="KW-1185">Reference proteome</keyword>